<dbReference type="Proteomes" id="UP000053611">
    <property type="component" value="Unassembled WGS sequence"/>
</dbReference>
<dbReference type="GO" id="GO:0005634">
    <property type="term" value="C:nucleus"/>
    <property type="evidence" value="ECO:0007669"/>
    <property type="project" value="UniProtKB-SubCell"/>
</dbReference>
<protein>
    <recommendedName>
        <fullName evidence="6">Xylanolytic transcriptional activator regulatory domain-containing protein</fullName>
    </recommendedName>
</protein>
<dbReference type="PANTHER" id="PTHR46910:SF3">
    <property type="entry name" value="HALOTOLERANCE PROTEIN 9-RELATED"/>
    <property type="match status" value="1"/>
</dbReference>
<keyword evidence="8" id="KW-1185">Reference proteome</keyword>
<keyword evidence="4" id="KW-0539">Nucleus</keyword>
<feature type="region of interest" description="Disordered" evidence="5">
    <location>
        <begin position="585"/>
        <end position="604"/>
    </location>
</feature>
<dbReference type="GO" id="GO:0003677">
    <property type="term" value="F:DNA binding"/>
    <property type="evidence" value="ECO:0007669"/>
    <property type="project" value="UniProtKB-KW"/>
</dbReference>
<name>A0A0J0XR30_9TREE</name>
<organism evidence="7 8">
    <name type="scientific">Cutaneotrichosporon oleaginosum</name>
    <dbReference type="NCBI Taxonomy" id="879819"/>
    <lineage>
        <taxon>Eukaryota</taxon>
        <taxon>Fungi</taxon>
        <taxon>Dikarya</taxon>
        <taxon>Basidiomycota</taxon>
        <taxon>Agaricomycotina</taxon>
        <taxon>Tremellomycetes</taxon>
        <taxon>Trichosporonales</taxon>
        <taxon>Trichosporonaceae</taxon>
        <taxon>Cutaneotrichosporon</taxon>
    </lineage>
</organism>
<keyword evidence="2" id="KW-0479">Metal-binding</keyword>
<dbReference type="GO" id="GO:0006351">
    <property type="term" value="P:DNA-templated transcription"/>
    <property type="evidence" value="ECO:0007669"/>
    <property type="project" value="InterPro"/>
</dbReference>
<dbReference type="Pfam" id="PF04082">
    <property type="entry name" value="Fungal_trans"/>
    <property type="match status" value="1"/>
</dbReference>
<evidence type="ECO:0000256" key="3">
    <source>
        <dbReference type="ARBA" id="ARBA00023125"/>
    </source>
</evidence>
<dbReference type="GO" id="GO:0003700">
    <property type="term" value="F:DNA-binding transcription factor activity"/>
    <property type="evidence" value="ECO:0007669"/>
    <property type="project" value="InterPro"/>
</dbReference>
<dbReference type="OrthoDB" id="39175at2759"/>
<dbReference type="EMBL" id="KQ087194">
    <property type="protein sequence ID" value="KLT43535.1"/>
    <property type="molecule type" value="Genomic_DNA"/>
</dbReference>
<proteinExistence type="predicted"/>
<sequence length="673" mass="73921">MMMDGCVSCVHAIVVEFARSNAGMRIPAQILNSENTAHFYMSSHGLSHHAGSTSGLPLLEATRRLMPEPAAPAIGSSEPDWNWLQDLLQEGSPTEPSRNRTGGTDDMEYFPGRGLAPNTSDDQLLRTVSEIIPPDLMSELLRVFFTTVHPVWPILHVPSFFNDLYSWDSHSFAALVVSMCMLASRYVDDPRVRKDPDNPATAGLGYCDLFSRLIDYAIHSDNVIYAIQSRFFGSIFHSVDNVPHPVAQGLVADALSRSLDGGLHRSVSPSALSSSTLREIRARTAWAVYAWDQQIAAFCGRPAGSTLWDYDVRLPEPFDDGGSEQSLENDASHVTTFCQLIQLSALLEATFLASVQHPVVPNSTFLTDLSRQLRPDLDDSYKLDKVKANLRKWRRPSTAPVQLREATPKKRASQPDYSVATEQIAALDHMIQLMVFSRHLQLETLSAEPAKDKLESYRGTILRQARDMTTIVVQLGASNHLAKCDIMVAYRLLFTGRLLLACILSARSDANNAQVEEATKILHATSVVLRHFVSVFPVALGAAEVLDETIRVCRVPTPQTASRGNQPSSNRYAWYRPIVHHDSKAAPLPSAHPNAQVDTSCEDASDLAPPDMGLGDTLSMNYLSPFDVSFAFGGNMPMPTSDQVDGANGGDTDFLWLLPGGEGNLPYYFPPSA</sequence>
<dbReference type="STRING" id="879819.A0A0J0XR30"/>
<dbReference type="SMART" id="SM00906">
    <property type="entry name" value="Fungal_trans"/>
    <property type="match status" value="1"/>
</dbReference>
<dbReference type="InterPro" id="IPR050987">
    <property type="entry name" value="AtrR-like"/>
</dbReference>
<evidence type="ECO:0000256" key="2">
    <source>
        <dbReference type="ARBA" id="ARBA00022723"/>
    </source>
</evidence>
<gene>
    <name evidence="7" type="ORF">CC85DRAFT_49598</name>
</gene>
<evidence type="ECO:0000313" key="7">
    <source>
        <dbReference type="EMBL" id="KLT43535.1"/>
    </source>
</evidence>
<evidence type="ECO:0000256" key="5">
    <source>
        <dbReference type="SAM" id="MobiDB-lite"/>
    </source>
</evidence>
<evidence type="ECO:0000259" key="6">
    <source>
        <dbReference type="SMART" id="SM00906"/>
    </source>
</evidence>
<dbReference type="AlphaFoldDB" id="A0A0J0XR30"/>
<evidence type="ECO:0000256" key="1">
    <source>
        <dbReference type="ARBA" id="ARBA00004123"/>
    </source>
</evidence>
<comment type="subcellular location">
    <subcellularLocation>
        <location evidence="1">Nucleus</location>
    </subcellularLocation>
</comment>
<evidence type="ECO:0000313" key="8">
    <source>
        <dbReference type="Proteomes" id="UP000053611"/>
    </source>
</evidence>
<reference evidence="7 8" key="1">
    <citation type="submission" date="2015-03" db="EMBL/GenBank/DDBJ databases">
        <title>Genomics and transcriptomics of the oil-accumulating basidiomycete yeast T. oleaginosus allow insights into substrate utilization and the diverse evolutionary trajectories of mating systems in fungi.</title>
        <authorList>
            <consortium name="DOE Joint Genome Institute"/>
            <person name="Kourist R."/>
            <person name="Kracht O."/>
            <person name="Bracharz F."/>
            <person name="Lipzen A."/>
            <person name="Nolan M."/>
            <person name="Ohm R."/>
            <person name="Grigoriev I."/>
            <person name="Sun S."/>
            <person name="Heitman J."/>
            <person name="Bruck T."/>
            <person name="Nowrousian M."/>
        </authorList>
    </citation>
    <scope>NUCLEOTIDE SEQUENCE [LARGE SCALE GENOMIC DNA]</scope>
    <source>
        <strain evidence="7 8">IBC0246</strain>
    </source>
</reference>
<feature type="domain" description="Xylanolytic transcriptional activator regulatory" evidence="6">
    <location>
        <begin position="169"/>
        <end position="321"/>
    </location>
</feature>
<evidence type="ECO:0000256" key="4">
    <source>
        <dbReference type="ARBA" id="ARBA00023242"/>
    </source>
</evidence>
<dbReference type="GO" id="GO:0008270">
    <property type="term" value="F:zinc ion binding"/>
    <property type="evidence" value="ECO:0007669"/>
    <property type="project" value="InterPro"/>
</dbReference>
<dbReference type="PANTHER" id="PTHR46910">
    <property type="entry name" value="TRANSCRIPTION FACTOR PDR1"/>
    <property type="match status" value="1"/>
</dbReference>
<dbReference type="InterPro" id="IPR007219">
    <property type="entry name" value="XnlR_reg_dom"/>
</dbReference>
<accession>A0A0J0XR30</accession>
<dbReference type="CDD" id="cd12148">
    <property type="entry name" value="fungal_TF_MHR"/>
    <property type="match status" value="1"/>
</dbReference>
<keyword evidence="3" id="KW-0238">DNA-binding</keyword>
<dbReference type="GeneID" id="28987817"/>